<dbReference type="AlphaFoldDB" id="A0AA42H2Q6"/>
<comment type="caution">
    <text evidence="1">The sequence shown here is derived from an EMBL/GenBank/DDBJ whole genome shotgun (WGS) entry which is preliminary data.</text>
</comment>
<reference evidence="1" key="1">
    <citation type="submission" date="2022-09" db="EMBL/GenBank/DDBJ databases">
        <title>Intensive care unit water sources are persistently colonized with multi-drug resistant bacteria and are the site of extensive horizontal gene transfer of antibiotic resistance genes.</title>
        <authorList>
            <person name="Diorio-Toth L."/>
        </authorList>
    </citation>
    <scope>NUCLEOTIDE SEQUENCE</scope>
    <source>
        <strain evidence="1">GD04147</strain>
    </source>
</reference>
<protein>
    <submittedName>
        <fullName evidence="1">Uncharacterized protein</fullName>
    </submittedName>
</protein>
<dbReference type="Proteomes" id="UP001158076">
    <property type="component" value="Unassembled WGS sequence"/>
</dbReference>
<evidence type="ECO:0000313" key="2">
    <source>
        <dbReference type="Proteomes" id="UP001158076"/>
    </source>
</evidence>
<dbReference type="EMBL" id="JAODZE010000001">
    <property type="protein sequence ID" value="MDH0145174.1"/>
    <property type="molecule type" value="Genomic_DNA"/>
</dbReference>
<dbReference type="RefSeq" id="WP_279647951.1">
    <property type="nucleotide sequence ID" value="NZ_JAODZE010000001.1"/>
</dbReference>
<accession>A0AA42H2Q6</accession>
<sequence length="83" mass="9675">MAKFKTIHNCETLLGGHEYRVTSDGIIAKIQERKPTTTKFETKVVMNMDEYAEFSEEKGLQDPYRWNNPMVFANLIADRTPDY</sequence>
<name>A0AA42H2Q6_STUST</name>
<gene>
    <name evidence="1" type="ORF">N7335_02075</name>
</gene>
<organism evidence="1 2">
    <name type="scientific">Stutzerimonas stutzeri</name>
    <name type="common">Pseudomonas stutzeri</name>
    <dbReference type="NCBI Taxonomy" id="316"/>
    <lineage>
        <taxon>Bacteria</taxon>
        <taxon>Pseudomonadati</taxon>
        <taxon>Pseudomonadota</taxon>
        <taxon>Gammaproteobacteria</taxon>
        <taxon>Pseudomonadales</taxon>
        <taxon>Pseudomonadaceae</taxon>
        <taxon>Stutzerimonas</taxon>
    </lineage>
</organism>
<evidence type="ECO:0000313" key="1">
    <source>
        <dbReference type="EMBL" id="MDH0145174.1"/>
    </source>
</evidence>
<proteinExistence type="predicted"/>